<keyword evidence="1" id="KW-1133">Transmembrane helix</keyword>
<reference evidence="2 3" key="1">
    <citation type="submission" date="2019-06" db="EMBL/GenBank/DDBJ databases">
        <authorList>
            <person name="Li M."/>
        </authorList>
    </citation>
    <scope>NUCLEOTIDE SEQUENCE [LARGE SCALE GENOMIC DNA]</scope>
    <source>
        <strain evidence="2 3">BGMRC6574</strain>
    </source>
</reference>
<dbReference type="RefSeq" id="WP_141168155.1">
    <property type="nucleotide sequence ID" value="NZ_VHLH01000038.1"/>
</dbReference>
<dbReference type="AlphaFoldDB" id="A0A506U2G7"/>
<sequence>MTKDEERQRQARRELDRLGAEGGLFSTPTLKARARSLRGHFNAEDADPSDRIEVWGTRIGRALALVAFFGLAVWLLFFLAR</sequence>
<keyword evidence="1" id="KW-0472">Membrane</keyword>
<dbReference type="OrthoDB" id="8449218at2"/>
<name>A0A506U2G7_9HYPH</name>
<proteinExistence type="predicted"/>
<protein>
    <submittedName>
        <fullName evidence="2">Uncharacterized protein</fullName>
    </submittedName>
</protein>
<dbReference type="Proteomes" id="UP000320314">
    <property type="component" value="Unassembled WGS sequence"/>
</dbReference>
<organism evidence="2 3">
    <name type="scientific">Pararhizobium mangrovi</name>
    <dbReference type="NCBI Taxonomy" id="2590452"/>
    <lineage>
        <taxon>Bacteria</taxon>
        <taxon>Pseudomonadati</taxon>
        <taxon>Pseudomonadota</taxon>
        <taxon>Alphaproteobacteria</taxon>
        <taxon>Hyphomicrobiales</taxon>
        <taxon>Rhizobiaceae</taxon>
        <taxon>Rhizobium/Agrobacterium group</taxon>
        <taxon>Pararhizobium</taxon>
    </lineage>
</organism>
<comment type="caution">
    <text evidence="2">The sequence shown here is derived from an EMBL/GenBank/DDBJ whole genome shotgun (WGS) entry which is preliminary data.</text>
</comment>
<evidence type="ECO:0000313" key="3">
    <source>
        <dbReference type="Proteomes" id="UP000320314"/>
    </source>
</evidence>
<evidence type="ECO:0000256" key="1">
    <source>
        <dbReference type="SAM" id="Phobius"/>
    </source>
</evidence>
<dbReference type="EMBL" id="VHLH01000038">
    <property type="protein sequence ID" value="TPW26067.1"/>
    <property type="molecule type" value="Genomic_DNA"/>
</dbReference>
<gene>
    <name evidence="2" type="ORF">FJU11_16380</name>
</gene>
<accession>A0A506U2G7</accession>
<evidence type="ECO:0000313" key="2">
    <source>
        <dbReference type="EMBL" id="TPW26067.1"/>
    </source>
</evidence>
<keyword evidence="1" id="KW-0812">Transmembrane</keyword>
<feature type="transmembrane region" description="Helical" evidence="1">
    <location>
        <begin position="59"/>
        <end position="80"/>
    </location>
</feature>
<keyword evidence="3" id="KW-1185">Reference proteome</keyword>